<organism evidence="2 3">
    <name type="scientific">Alsobacter soli</name>
    <dbReference type="NCBI Taxonomy" id="2109933"/>
    <lineage>
        <taxon>Bacteria</taxon>
        <taxon>Pseudomonadati</taxon>
        <taxon>Pseudomonadota</taxon>
        <taxon>Alphaproteobacteria</taxon>
        <taxon>Hyphomicrobiales</taxon>
        <taxon>Alsobacteraceae</taxon>
        <taxon>Alsobacter</taxon>
    </lineage>
</organism>
<feature type="transmembrane region" description="Helical" evidence="1">
    <location>
        <begin position="7"/>
        <end position="29"/>
    </location>
</feature>
<evidence type="ECO:0000256" key="1">
    <source>
        <dbReference type="SAM" id="Phobius"/>
    </source>
</evidence>
<feature type="transmembrane region" description="Helical" evidence="1">
    <location>
        <begin position="35"/>
        <end position="54"/>
    </location>
</feature>
<dbReference type="EMBL" id="PVZS01000029">
    <property type="protein sequence ID" value="PSC03209.1"/>
    <property type="molecule type" value="Genomic_DNA"/>
</dbReference>
<proteinExistence type="predicted"/>
<evidence type="ECO:0000313" key="3">
    <source>
        <dbReference type="Proteomes" id="UP000239772"/>
    </source>
</evidence>
<keyword evidence="1" id="KW-0472">Membrane</keyword>
<protein>
    <submittedName>
        <fullName evidence="2">Uncharacterized protein</fullName>
    </submittedName>
</protein>
<keyword evidence="3" id="KW-1185">Reference proteome</keyword>
<dbReference type="Proteomes" id="UP000239772">
    <property type="component" value="Unassembled WGS sequence"/>
</dbReference>
<accession>A0A2T1HNV9</accession>
<keyword evidence="1" id="KW-0812">Transmembrane</keyword>
<name>A0A2T1HNV9_9HYPH</name>
<dbReference type="RefSeq" id="WP_106339215.1">
    <property type="nucleotide sequence ID" value="NZ_PVZS01000029.1"/>
</dbReference>
<gene>
    <name evidence="2" type="ORF">SLNSH_19895</name>
</gene>
<keyword evidence="1" id="KW-1133">Transmembrane helix</keyword>
<evidence type="ECO:0000313" key="2">
    <source>
        <dbReference type="EMBL" id="PSC03209.1"/>
    </source>
</evidence>
<dbReference type="AlphaFoldDB" id="A0A2T1HNV9"/>
<reference evidence="3" key="1">
    <citation type="submission" date="2018-03" db="EMBL/GenBank/DDBJ databases">
        <authorList>
            <person name="Sun L."/>
            <person name="Liu H."/>
            <person name="Chen W."/>
            <person name="Huang K."/>
            <person name="Liu W."/>
            <person name="Gao X."/>
        </authorList>
    </citation>
    <scope>NUCLEOTIDE SEQUENCE [LARGE SCALE GENOMIC DNA]</scope>
    <source>
        <strain evidence="3">SH9</strain>
    </source>
</reference>
<comment type="caution">
    <text evidence="2">The sequence shown here is derived from an EMBL/GenBank/DDBJ whole genome shotgun (WGS) entry which is preliminary data.</text>
</comment>
<sequence length="65" mass="6777">MKRFRAWASAAVLFVGIIGSMGTFGALIFEETLSLALYGAGVTAGAAWLSLGAYRHEVAAQEGRG</sequence>